<evidence type="ECO:0000313" key="3">
    <source>
        <dbReference type="EMBL" id="KAK2725650.1"/>
    </source>
</evidence>
<dbReference type="Proteomes" id="UP001187531">
    <property type="component" value="Unassembled WGS sequence"/>
</dbReference>
<protein>
    <recommendedName>
        <fullName evidence="2">Set1/Ash2 histone methyltransferase complex subunit ASH2-like winged-helix domain-containing protein</fullName>
    </recommendedName>
</protein>
<feature type="domain" description="Set1/Ash2 histone methyltransferase complex subunit ASH2-like winged-helix" evidence="2">
    <location>
        <begin position="22"/>
        <end position="82"/>
    </location>
</feature>
<keyword evidence="1" id="KW-0472">Membrane</keyword>
<organism evidence="3 4">
    <name type="scientific">Artemia franciscana</name>
    <name type="common">Brine shrimp</name>
    <name type="synonym">Artemia sanfranciscana</name>
    <dbReference type="NCBI Taxonomy" id="6661"/>
    <lineage>
        <taxon>Eukaryota</taxon>
        <taxon>Metazoa</taxon>
        <taxon>Ecdysozoa</taxon>
        <taxon>Arthropoda</taxon>
        <taxon>Crustacea</taxon>
        <taxon>Branchiopoda</taxon>
        <taxon>Anostraca</taxon>
        <taxon>Artemiidae</taxon>
        <taxon>Artemia</taxon>
    </lineage>
</organism>
<comment type="caution">
    <text evidence="3">The sequence shown here is derived from an EMBL/GenBank/DDBJ whole genome shotgun (WGS) entry which is preliminary data.</text>
</comment>
<dbReference type="Gene3D" id="3.90.980.20">
    <property type="match status" value="1"/>
</dbReference>
<keyword evidence="4" id="KW-1185">Reference proteome</keyword>
<evidence type="ECO:0000256" key="1">
    <source>
        <dbReference type="SAM" id="Phobius"/>
    </source>
</evidence>
<dbReference type="Pfam" id="PF21198">
    <property type="entry name" value="ASH2L-like_WH"/>
    <property type="match status" value="1"/>
</dbReference>
<feature type="transmembrane region" description="Helical" evidence="1">
    <location>
        <begin position="15"/>
        <end position="35"/>
    </location>
</feature>
<sequence length="106" mass="12325">MNFMVCFLNQWSNTLATIFLSEFSHLCITAIANLLQISTKEGKPRQYFSKEREIIPFVDAHWESMTAMPRRATSSWHATVQGVTTIVERHPSFFLFLYVLSFPYSL</sequence>
<proteinExistence type="predicted"/>
<keyword evidence="1" id="KW-0812">Transmembrane</keyword>
<keyword evidence="1" id="KW-1133">Transmembrane helix</keyword>
<dbReference type="AlphaFoldDB" id="A0AA88I7L9"/>
<accession>A0AA88I7L9</accession>
<name>A0AA88I7L9_ARTSF</name>
<dbReference type="EMBL" id="JAVRJZ010000002">
    <property type="protein sequence ID" value="KAK2725650.1"/>
    <property type="molecule type" value="Genomic_DNA"/>
</dbReference>
<dbReference type="InterPro" id="IPR053835">
    <property type="entry name" value="ASH2L-like_WH"/>
</dbReference>
<gene>
    <name evidence="3" type="ORF">QYM36_000226</name>
</gene>
<evidence type="ECO:0000313" key="4">
    <source>
        <dbReference type="Proteomes" id="UP001187531"/>
    </source>
</evidence>
<evidence type="ECO:0000259" key="2">
    <source>
        <dbReference type="Pfam" id="PF21198"/>
    </source>
</evidence>
<reference evidence="3" key="1">
    <citation type="submission" date="2023-07" db="EMBL/GenBank/DDBJ databases">
        <title>Chromosome-level genome assembly of Artemia franciscana.</title>
        <authorList>
            <person name="Jo E."/>
        </authorList>
    </citation>
    <scope>NUCLEOTIDE SEQUENCE</scope>
    <source>
        <tissue evidence="3">Whole body</tissue>
    </source>
</reference>